<sequence>MNSNDTLLTGDMLRKYYDLNRRKKEIEQEMNHLKKLFHTYFDSEAGPQTKGEFTHNGFKLQRQIRKSEKFNTDVTIARLDELNMNELIKIVRKPDDEKINAAVSLGLLKEEDLEDCRVTNYSAAITVKEL</sequence>
<reference evidence="1 2" key="1">
    <citation type="submission" date="2017-08" db="EMBL/GenBank/DDBJ databases">
        <title>Virgibacillus indicus sp. nov. and Virgibacillus profoundi sp. nov, two moderately halophilic bacteria isolated from marine sediment by using the Microfluidic Streak Plate.</title>
        <authorList>
            <person name="Xu B."/>
            <person name="Hu B."/>
            <person name="Wang J."/>
            <person name="Zhu Y."/>
            <person name="Huang L."/>
            <person name="Du W."/>
            <person name="Huang Y."/>
        </authorList>
    </citation>
    <scope>NUCLEOTIDE SEQUENCE [LARGE SCALE GENOMIC DNA]</scope>
    <source>
        <strain evidence="1 2">IO3-P2-C2</strain>
    </source>
</reference>
<name>A0A265N8Z2_9BACI</name>
<comment type="caution">
    <text evidence="1">The sequence shown here is derived from an EMBL/GenBank/DDBJ whole genome shotgun (WGS) entry which is preliminary data.</text>
</comment>
<evidence type="ECO:0000313" key="2">
    <source>
        <dbReference type="Proteomes" id="UP000216498"/>
    </source>
</evidence>
<dbReference type="Proteomes" id="UP000216498">
    <property type="component" value="Unassembled WGS sequence"/>
</dbReference>
<proteinExistence type="predicted"/>
<dbReference type="OrthoDB" id="2704409at2"/>
<protein>
    <submittedName>
        <fullName evidence="1">Uncharacterized protein</fullName>
    </submittedName>
</protein>
<organism evidence="1 2">
    <name type="scientific">Virgibacillus indicus</name>
    <dbReference type="NCBI Taxonomy" id="2024554"/>
    <lineage>
        <taxon>Bacteria</taxon>
        <taxon>Bacillati</taxon>
        <taxon>Bacillota</taxon>
        <taxon>Bacilli</taxon>
        <taxon>Bacillales</taxon>
        <taxon>Bacillaceae</taxon>
        <taxon>Virgibacillus</taxon>
    </lineage>
</organism>
<dbReference type="SUPFAM" id="SSF161266">
    <property type="entry name" value="Gam-like"/>
    <property type="match status" value="1"/>
</dbReference>
<gene>
    <name evidence="1" type="ORF">CIL03_11675</name>
</gene>
<accession>A0A265N8Z2</accession>
<dbReference type="AlphaFoldDB" id="A0A265N8Z2"/>
<evidence type="ECO:0000313" key="1">
    <source>
        <dbReference type="EMBL" id="OZU88307.1"/>
    </source>
</evidence>
<dbReference type="EMBL" id="NPMS01000005">
    <property type="protein sequence ID" value="OZU88307.1"/>
    <property type="molecule type" value="Genomic_DNA"/>
</dbReference>
<keyword evidence="2" id="KW-1185">Reference proteome</keyword>
<dbReference type="RefSeq" id="WP_094886046.1">
    <property type="nucleotide sequence ID" value="NZ_NPMS01000005.1"/>
</dbReference>